<gene>
    <name evidence="12" type="ORF">PLOB_00004603</name>
</gene>
<keyword evidence="2" id="KW-1003">Cell membrane</keyword>
<dbReference type="PRINTS" id="PR00237">
    <property type="entry name" value="GPCRRHODOPSN"/>
</dbReference>
<evidence type="ECO:0000256" key="5">
    <source>
        <dbReference type="ARBA" id="ARBA00023040"/>
    </source>
</evidence>
<dbReference type="PANTHER" id="PTHR24228">
    <property type="entry name" value="B2 BRADYKININ RECEPTOR/ANGIOTENSIN II RECEPTOR"/>
    <property type="match status" value="1"/>
</dbReference>
<dbReference type="PANTHER" id="PTHR24228:SF59">
    <property type="entry name" value="NEUROPEPTIDE RECEPTOR 15"/>
    <property type="match status" value="1"/>
</dbReference>
<reference evidence="12 13" key="1">
    <citation type="submission" date="2022-05" db="EMBL/GenBank/DDBJ databases">
        <authorList>
            <consortium name="Genoscope - CEA"/>
            <person name="William W."/>
        </authorList>
    </citation>
    <scope>NUCLEOTIDE SEQUENCE [LARGE SCALE GENOMIC DNA]</scope>
</reference>
<evidence type="ECO:0000256" key="1">
    <source>
        <dbReference type="ARBA" id="ARBA00004651"/>
    </source>
</evidence>
<dbReference type="PROSITE" id="PS50262">
    <property type="entry name" value="G_PROTEIN_RECEP_F1_2"/>
    <property type="match status" value="1"/>
</dbReference>
<comment type="caution">
    <text evidence="12">The sequence shown here is derived from an EMBL/GenBank/DDBJ whole genome shotgun (WGS) entry which is preliminary data.</text>
</comment>
<accession>A0ABN8N6P1</accession>
<protein>
    <recommendedName>
        <fullName evidence="11">G-protein coupled receptors family 1 profile domain-containing protein</fullName>
    </recommendedName>
</protein>
<keyword evidence="4 10" id="KW-1133">Transmembrane helix</keyword>
<dbReference type="PROSITE" id="PS00237">
    <property type="entry name" value="G_PROTEIN_RECEP_F1_1"/>
    <property type="match status" value="1"/>
</dbReference>
<feature type="domain" description="G-protein coupled receptors family 1 profile" evidence="11">
    <location>
        <begin position="43"/>
        <end position="293"/>
    </location>
</feature>
<dbReference type="CDD" id="cd00637">
    <property type="entry name" value="7tm_classA_rhodopsin-like"/>
    <property type="match status" value="1"/>
</dbReference>
<evidence type="ECO:0000256" key="9">
    <source>
        <dbReference type="RuleBase" id="RU000688"/>
    </source>
</evidence>
<dbReference type="SUPFAM" id="SSF81321">
    <property type="entry name" value="Family A G protein-coupled receptor-like"/>
    <property type="match status" value="1"/>
</dbReference>
<dbReference type="Gene3D" id="1.20.1070.10">
    <property type="entry name" value="Rhodopsin 7-helix transmembrane proteins"/>
    <property type="match status" value="1"/>
</dbReference>
<evidence type="ECO:0000256" key="3">
    <source>
        <dbReference type="ARBA" id="ARBA00022692"/>
    </source>
</evidence>
<keyword evidence="3 9" id="KW-0812">Transmembrane</keyword>
<evidence type="ECO:0000259" key="11">
    <source>
        <dbReference type="PROSITE" id="PS50262"/>
    </source>
</evidence>
<evidence type="ECO:0000256" key="2">
    <source>
        <dbReference type="ARBA" id="ARBA00022475"/>
    </source>
</evidence>
<keyword evidence="6 10" id="KW-0472">Membrane</keyword>
<proteinExistence type="inferred from homology"/>
<dbReference type="SMART" id="SM01381">
    <property type="entry name" value="7TM_GPCR_Srsx"/>
    <property type="match status" value="1"/>
</dbReference>
<feature type="transmembrane region" description="Helical" evidence="10">
    <location>
        <begin position="276"/>
        <end position="296"/>
    </location>
</feature>
<sequence length="343" mass="39025">MDSEDSRAKQLEDMLNELKSRSKEKVILETGVFVLILLFLFVGNVLTLLVMILNPRMRTIPNMFVTSLAVSDLSFGVFMVCPLGVPVSVLSQWPFNHTTCQYQGYITIALSVASIHTMALMAVNRYFRIVKPSKYRSYFTKKKAMVMILVSWLYSILVPFPYVLSGHKMIFHPAKFICFLNIDTTALISFETVFVGIPSCIIFYFYFRIFKTVGSHNNNLHLSGSGINAVNVEEVKVARTLFVIVVFFNLCWTPVLVIDLVDIIRGMWTFPREAYVAYSVLATLSAALNPFIYGVLNRNFRREYLKLLRCRYCRPQAVVEPSLVGGTAPRTVQSLPDERMVSN</sequence>
<feature type="transmembrane region" description="Helical" evidence="10">
    <location>
        <begin position="105"/>
        <end position="123"/>
    </location>
</feature>
<keyword evidence="5 9" id="KW-0297">G-protein coupled receptor</keyword>
<dbReference type="InterPro" id="IPR017452">
    <property type="entry name" value="GPCR_Rhodpsn_7TM"/>
</dbReference>
<dbReference type="Pfam" id="PF00001">
    <property type="entry name" value="7tm_1"/>
    <property type="match status" value="1"/>
</dbReference>
<feature type="transmembrane region" description="Helical" evidence="10">
    <location>
        <begin position="144"/>
        <end position="164"/>
    </location>
</feature>
<feature type="transmembrane region" description="Helical" evidence="10">
    <location>
        <begin position="241"/>
        <end position="264"/>
    </location>
</feature>
<feature type="transmembrane region" description="Helical" evidence="10">
    <location>
        <begin position="64"/>
        <end position="85"/>
    </location>
</feature>
<evidence type="ECO:0000256" key="7">
    <source>
        <dbReference type="ARBA" id="ARBA00023170"/>
    </source>
</evidence>
<dbReference type="EMBL" id="CALNXK010000012">
    <property type="protein sequence ID" value="CAH3044249.1"/>
    <property type="molecule type" value="Genomic_DNA"/>
</dbReference>
<name>A0ABN8N6P1_9CNID</name>
<keyword evidence="7 9" id="KW-0675">Receptor</keyword>
<evidence type="ECO:0000313" key="13">
    <source>
        <dbReference type="Proteomes" id="UP001159405"/>
    </source>
</evidence>
<evidence type="ECO:0000256" key="10">
    <source>
        <dbReference type="SAM" id="Phobius"/>
    </source>
</evidence>
<keyword evidence="8 9" id="KW-0807">Transducer</keyword>
<keyword evidence="13" id="KW-1185">Reference proteome</keyword>
<feature type="transmembrane region" description="Helical" evidence="10">
    <location>
        <begin position="32"/>
        <end position="52"/>
    </location>
</feature>
<dbReference type="InterPro" id="IPR000276">
    <property type="entry name" value="GPCR_Rhodpsn"/>
</dbReference>
<comment type="similarity">
    <text evidence="9">Belongs to the G-protein coupled receptor 1 family.</text>
</comment>
<comment type="subcellular location">
    <subcellularLocation>
        <location evidence="1">Cell membrane</location>
        <topology evidence="1">Multi-pass membrane protein</topology>
    </subcellularLocation>
</comment>
<evidence type="ECO:0000256" key="6">
    <source>
        <dbReference type="ARBA" id="ARBA00023136"/>
    </source>
</evidence>
<feature type="transmembrane region" description="Helical" evidence="10">
    <location>
        <begin position="184"/>
        <end position="207"/>
    </location>
</feature>
<dbReference type="Proteomes" id="UP001159405">
    <property type="component" value="Unassembled WGS sequence"/>
</dbReference>
<evidence type="ECO:0000256" key="4">
    <source>
        <dbReference type="ARBA" id="ARBA00022989"/>
    </source>
</evidence>
<evidence type="ECO:0000256" key="8">
    <source>
        <dbReference type="ARBA" id="ARBA00023224"/>
    </source>
</evidence>
<organism evidence="12 13">
    <name type="scientific">Porites lobata</name>
    <dbReference type="NCBI Taxonomy" id="104759"/>
    <lineage>
        <taxon>Eukaryota</taxon>
        <taxon>Metazoa</taxon>
        <taxon>Cnidaria</taxon>
        <taxon>Anthozoa</taxon>
        <taxon>Hexacorallia</taxon>
        <taxon>Scleractinia</taxon>
        <taxon>Fungiina</taxon>
        <taxon>Poritidae</taxon>
        <taxon>Porites</taxon>
    </lineage>
</organism>
<evidence type="ECO:0000313" key="12">
    <source>
        <dbReference type="EMBL" id="CAH3044249.1"/>
    </source>
</evidence>